<evidence type="ECO:0000256" key="4">
    <source>
        <dbReference type="ARBA" id="ARBA00022833"/>
    </source>
</evidence>
<organism evidence="6 7">
    <name type="scientific">Kineococcus rhizosphaerae</name>
    <dbReference type="NCBI Taxonomy" id="559628"/>
    <lineage>
        <taxon>Bacteria</taxon>
        <taxon>Bacillati</taxon>
        <taxon>Actinomycetota</taxon>
        <taxon>Actinomycetes</taxon>
        <taxon>Kineosporiales</taxon>
        <taxon>Kineosporiaceae</taxon>
        <taxon>Kineococcus</taxon>
    </lineage>
</organism>
<comment type="cofactor">
    <cofactor evidence="1">
        <name>Zn(2+)</name>
        <dbReference type="ChEBI" id="CHEBI:29105"/>
    </cofactor>
</comment>
<keyword evidence="7" id="KW-1185">Reference proteome</keyword>
<dbReference type="PANTHER" id="PTHR43350:SF19">
    <property type="entry name" value="D-GULOSIDE 3-DEHYDROGENASE"/>
    <property type="match status" value="1"/>
</dbReference>
<dbReference type="CDD" id="cd08255">
    <property type="entry name" value="2-desacetyl-2-hydroxyethyl_bacteriochlorophyllide_like"/>
    <property type="match status" value="1"/>
</dbReference>
<sequence>MSVAQALWTTGPGRAELREEFLPVIGAADVEVRTEFSAVSRGTEALVLSGGVPPSQHDAMRAPYQSGEFPYPVKYGYLSVGVVEQAGPRAQDLVGRRVFCLHPHQDRYVVPASAVLPVPAGVPAGRAVLAGMLETAVNGVWDAQLGIGDRVSVVGAGVLGLLVATLAARVPGTDVEAVDVRTERAGTAERLGFRLVAPDDARRERDVVLHTSGTGPGLTTGLQLLGDEGLLTELSWYGDRTVEVGLGEGFHARRLTIRASQVGRVPPARAPRWTTRRRLALALDLLADETFDALLDGVSPFAEAAEVLPRVAAAGGDALCHRFSY</sequence>
<dbReference type="GO" id="GO:0046872">
    <property type="term" value="F:metal ion binding"/>
    <property type="evidence" value="ECO:0007669"/>
    <property type="project" value="UniProtKB-KW"/>
</dbReference>
<accession>A0A2T0RAY4</accession>
<dbReference type="RefSeq" id="WP_106206705.1">
    <property type="nucleotide sequence ID" value="NZ_PVZF01000001.1"/>
</dbReference>
<dbReference type="InterPro" id="IPR011032">
    <property type="entry name" value="GroES-like_sf"/>
</dbReference>
<keyword evidence="4" id="KW-0862">Zinc</keyword>
<dbReference type="OrthoDB" id="9781588at2"/>
<keyword evidence="5" id="KW-0560">Oxidoreductase</keyword>
<evidence type="ECO:0000313" key="7">
    <source>
        <dbReference type="Proteomes" id="UP000238083"/>
    </source>
</evidence>
<comment type="caution">
    <text evidence="6">The sequence shown here is derived from an EMBL/GenBank/DDBJ whole genome shotgun (WGS) entry which is preliminary data.</text>
</comment>
<dbReference type="InterPro" id="IPR036291">
    <property type="entry name" value="NAD(P)-bd_dom_sf"/>
</dbReference>
<evidence type="ECO:0000256" key="2">
    <source>
        <dbReference type="ARBA" id="ARBA00008072"/>
    </source>
</evidence>
<proteinExistence type="inferred from homology"/>
<dbReference type="SUPFAM" id="SSF50129">
    <property type="entry name" value="GroES-like"/>
    <property type="match status" value="1"/>
</dbReference>
<dbReference type="Gene3D" id="3.40.50.720">
    <property type="entry name" value="NAD(P)-binding Rossmann-like Domain"/>
    <property type="match status" value="1"/>
</dbReference>
<evidence type="ECO:0000313" key="6">
    <source>
        <dbReference type="EMBL" id="PRY18324.1"/>
    </source>
</evidence>
<evidence type="ECO:0000256" key="5">
    <source>
        <dbReference type="ARBA" id="ARBA00023002"/>
    </source>
</evidence>
<gene>
    <name evidence="6" type="ORF">CLV37_101569</name>
</gene>
<dbReference type="PANTHER" id="PTHR43350">
    <property type="entry name" value="NAD-DEPENDENT ALCOHOL DEHYDROGENASE"/>
    <property type="match status" value="1"/>
</dbReference>
<reference evidence="6 7" key="1">
    <citation type="submission" date="2018-03" db="EMBL/GenBank/DDBJ databases">
        <title>Genomic Encyclopedia of Archaeal and Bacterial Type Strains, Phase II (KMG-II): from individual species to whole genera.</title>
        <authorList>
            <person name="Goeker M."/>
        </authorList>
    </citation>
    <scope>NUCLEOTIDE SEQUENCE [LARGE SCALE GENOMIC DNA]</scope>
    <source>
        <strain evidence="6 7">DSM 19711</strain>
    </source>
</reference>
<dbReference type="SUPFAM" id="SSF51735">
    <property type="entry name" value="NAD(P)-binding Rossmann-fold domains"/>
    <property type="match status" value="1"/>
</dbReference>
<dbReference type="EMBL" id="PVZF01000001">
    <property type="protein sequence ID" value="PRY18324.1"/>
    <property type="molecule type" value="Genomic_DNA"/>
</dbReference>
<dbReference type="Proteomes" id="UP000238083">
    <property type="component" value="Unassembled WGS sequence"/>
</dbReference>
<name>A0A2T0RAY4_9ACTN</name>
<evidence type="ECO:0000256" key="3">
    <source>
        <dbReference type="ARBA" id="ARBA00022723"/>
    </source>
</evidence>
<keyword evidence="3" id="KW-0479">Metal-binding</keyword>
<protein>
    <submittedName>
        <fullName evidence="6">2-desacetyl-2-hydroxyethyl bacteriochlorophyllide A dehydrogenase</fullName>
    </submittedName>
</protein>
<comment type="similarity">
    <text evidence="2">Belongs to the zinc-containing alcohol dehydrogenase family.</text>
</comment>
<dbReference type="GO" id="GO:0016491">
    <property type="term" value="F:oxidoreductase activity"/>
    <property type="evidence" value="ECO:0007669"/>
    <property type="project" value="UniProtKB-KW"/>
</dbReference>
<dbReference type="AlphaFoldDB" id="A0A2T0RAY4"/>
<dbReference type="Gene3D" id="3.90.180.10">
    <property type="entry name" value="Medium-chain alcohol dehydrogenases, catalytic domain"/>
    <property type="match status" value="2"/>
</dbReference>
<evidence type="ECO:0000256" key="1">
    <source>
        <dbReference type="ARBA" id="ARBA00001947"/>
    </source>
</evidence>